<accession>A0A417XU94</accession>
<comment type="similarity">
    <text evidence="1">Belongs to the leucine-binding protein family.</text>
</comment>
<dbReference type="AlphaFoldDB" id="A0A417XU94"/>
<dbReference type="PANTHER" id="PTHR47235:SF1">
    <property type="entry name" value="BLR6548 PROTEIN"/>
    <property type="match status" value="1"/>
</dbReference>
<gene>
    <name evidence="4" type="ORF">D0Z08_27035</name>
</gene>
<evidence type="ECO:0000256" key="1">
    <source>
        <dbReference type="ARBA" id="ARBA00010062"/>
    </source>
</evidence>
<organism evidence="4 5">
    <name type="scientific">Nocardioides immobilis</name>
    <dbReference type="NCBI Taxonomy" id="2049295"/>
    <lineage>
        <taxon>Bacteria</taxon>
        <taxon>Bacillati</taxon>
        <taxon>Actinomycetota</taxon>
        <taxon>Actinomycetes</taxon>
        <taxon>Propionibacteriales</taxon>
        <taxon>Nocardioidaceae</taxon>
        <taxon>Nocardioides</taxon>
    </lineage>
</organism>
<name>A0A417XU94_9ACTN</name>
<reference evidence="4 5" key="1">
    <citation type="submission" date="2018-09" db="EMBL/GenBank/DDBJ databases">
        <title>Genome sequencing of Nocardioides immobilis CCTCC AB 2017083 for comparison to Nocardioides silvaticus.</title>
        <authorList>
            <person name="Li C."/>
            <person name="Wang G."/>
        </authorList>
    </citation>
    <scope>NUCLEOTIDE SEQUENCE [LARGE SCALE GENOMIC DNA]</scope>
    <source>
        <strain evidence="4 5">CCTCC AB 2017083</strain>
    </source>
</reference>
<comment type="caution">
    <text evidence="4">The sequence shown here is derived from an EMBL/GenBank/DDBJ whole genome shotgun (WGS) entry which is preliminary data.</text>
</comment>
<dbReference type="InterPro" id="IPR028081">
    <property type="entry name" value="Leu-bd"/>
</dbReference>
<keyword evidence="5" id="KW-1185">Reference proteome</keyword>
<evidence type="ECO:0000313" key="4">
    <source>
        <dbReference type="EMBL" id="RHW23906.1"/>
    </source>
</evidence>
<dbReference type="SUPFAM" id="SSF53822">
    <property type="entry name" value="Periplasmic binding protein-like I"/>
    <property type="match status" value="1"/>
</dbReference>
<dbReference type="EMBL" id="QXGH01000038">
    <property type="protein sequence ID" value="RHW23906.1"/>
    <property type="molecule type" value="Genomic_DNA"/>
</dbReference>
<sequence>MLASLAVTGCATKSDNADNGSVDGIQLGPGMSESTLTLGVITDLSGPFAVQGMPALDGLKLVTDQINEDGGICGRFAVDLDVQDSGSDVQKATQAYDSMEEDVLALVQTLGAPVNTALIPRFTQDQIVNVPMAWGRSLLDWEGNAVPGGFYDTDMANGLSYLLQEDLIEDGDTVGHIYFTGEYGENGLAGAEHVADERNLNITGAEVSPTDVDMTALVQRFADEGVDAIALSVGPNQTASAVSVAVAEDLDVPIVMNNPAFAPGLLDSPIGEALRTNGHVANSFSPSFTGTSDDLAAAWSQANPDDEPTSTVVAGAGMGEIIRQVLEKACADGDMTREGLLAAKASLDELTTLGLVVPLDLSGGDTTRSSNILRPADVPGGLEIVASSYTGPITEGLE</sequence>
<evidence type="ECO:0000259" key="3">
    <source>
        <dbReference type="Pfam" id="PF13458"/>
    </source>
</evidence>
<dbReference type="Pfam" id="PF13458">
    <property type="entry name" value="Peripla_BP_6"/>
    <property type="match status" value="1"/>
</dbReference>
<dbReference type="Gene3D" id="3.40.50.2300">
    <property type="match status" value="2"/>
</dbReference>
<feature type="domain" description="Leucine-binding protein" evidence="3">
    <location>
        <begin position="35"/>
        <end position="351"/>
    </location>
</feature>
<keyword evidence="2" id="KW-0732">Signal</keyword>
<protein>
    <submittedName>
        <fullName evidence="4">ABC transporter substrate-binding protein</fullName>
    </submittedName>
</protein>
<proteinExistence type="inferred from homology"/>
<dbReference type="PANTHER" id="PTHR47235">
    <property type="entry name" value="BLR6548 PROTEIN"/>
    <property type="match status" value="1"/>
</dbReference>
<dbReference type="Proteomes" id="UP000283644">
    <property type="component" value="Unassembled WGS sequence"/>
</dbReference>
<evidence type="ECO:0000313" key="5">
    <source>
        <dbReference type="Proteomes" id="UP000283644"/>
    </source>
</evidence>
<dbReference type="InterPro" id="IPR028082">
    <property type="entry name" value="Peripla_BP_I"/>
</dbReference>
<evidence type="ECO:0000256" key="2">
    <source>
        <dbReference type="ARBA" id="ARBA00022729"/>
    </source>
</evidence>